<evidence type="ECO:0000256" key="2">
    <source>
        <dbReference type="SAM" id="MobiDB-lite"/>
    </source>
</evidence>
<proteinExistence type="predicted"/>
<feature type="compositionally biased region" description="Acidic residues" evidence="2">
    <location>
        <begin position="97"/>
        <end position="107"/>
    </location>
</feature>
<dbReference type="InterPro" id="IPR035093">
    <property type="entry name" value="RelE/ParE_toxin_dom_sf"/>
</dbReference>
<evidence type="ECO:0000256" key="1">
    <source>
        <dbReference type="ARBA" id="ARBA00022649"/>
    </source>
</evidence>
<sequence length="107" mass="12267">MQKWFLEQIQYIAERNPQAAQDIVDRMRLLRERLGDYPRLGSIGTIPGTRKVVLKPYVLTTREFGNACEVVGIRHVRQKHGIRPQINLPQPDHYADDNDGGTEMDGP</sequence>
<dbReference type="EMBL" id="JABFCZ010000051">
    <property type="protein sequence ID" value="MBD1549678.1"/>
    <property type="molecule type" value="Genomic_DNA"/>
</dbReference>
<name>A0A926P4E9_9HYPH</name>
<comment type="caution">
    <text evidence="3">The sequence shown here is derived from an EMBL/GenBank/DDBJ whole genome shotgun (WGS) entry which is preliminary data.</text>
</comment>
<evidence type="ECO:0000313" key="3">
    <source>
        <dbReference type="EMBL" id="MBD1549678.1"/>
    </source>
</evidence>
<protein>
    <submittedName>
        <fullName evidence="3">Type II toxin-antitoxin system RelE/ParE family toxin</fullName>
    </submittedName>
</protein>
<dbReference type="Pfam" id="PF05016">
    <property type="entry name" value="ParE_toxin"/>
    <property type="match status" value="1"/>
</dbReference>
<feature type="region of interest" description="Disordered" evidence="2">
    <location>
        <begin position="81"/>
        <end position="107"/>
    </location>
</feature>
<dbReference type="AlphaFoldDB" id="A0A926P4E9"/>
<gene>
    <name evidence="3" type="ORF">HK439_25790</name>
</gene>
<dbReference type="InterPro" id="IPR007712">
    <property type="entry name" value="RelE/ParE_toxin"/>
</dbReference>
<accession>A0A926P4E9</accession>
<keyword evidence="1" id="KW-1277">Toxin-antitoxin system</keyword>
<dbReference type="Proteomes" id="UP000598467">
    <property type="component" value="Unassembled WGS sequence"/>
</dbReference>
<organism evidence="3 4">
    <name type="scientific">Roseibium aggregatum</name>
    <dbReference type="NCBI Taxonomy" id="187304"/>
    <lineage>
        <taxon>Bacteria</taxon>
        <taxon>Pseudomonadati</taxon>
        <taxon>Pseudomonadota</taxon>
        <taxon>Alphaproteobacteria</taxon>
        <taxon>Hyphomicrobiales</taxon>
        <taxon>Stappiaceae</taxon>
        <taxon>Roseibium</taxon>
    </lineage>
</organism>
<dbReference type="Gene3D" id="3.30.2310.20">
    <property type="entry name" value="RelE-like"/>
    <property type="match status" value="1"/>
</dbReference>
<reference evidence="3" key="1">
    <citation type="submission" date="2020-05" db="EMBL/GenBank/DDBJ databases">
        <title>Identification of trans-AT polyketide cluster in two marine bacteria, producers of a novel glutaramide-containing polyketide sesbanimide D and analogs.</title>
        <authorList>
            <person name="Kacar D."/>
            <person name="Rodriguez P."/>
            <person name="Canedo L."/>
            <person name="Gonzalez E."/>
            <person name="Galan B."/>
            <person name="De La Calle F."/>
            <person name="Garcia J.L."/>
        </authorList>
    </citation>
    <scope>NUCLEOTIDE SEQUENCE</scope>
    <source>
        <strain evidence="3">PHM038</strain>
    </source>
</reference>
<evidence type="ECO:0000313" key="4">
    <source>
        <dbReference type="Proteomes" id="UP000598467"/>
    </source>
</evidence>